<dbReference type="NCBIfam" id="NF038126">
    <property type="entry name" value="PEP_CTERM_FxDxF"/>
    <property type="match status" value="1"/>
</dbReference>
<gene>
    <name evidence="3" type="ORF">H7F49_09285</name>
</gene>
<dbReference type="NCBIfam" id="NF035944">
    <property type="entry name" value="PEPxxWA-CTERM"/>
    <property type="match status" value="1"/>
</dbReference>
<name>A0A7X1F7P6_9SPHN</name>
<keyword evidence="1" id="KW-0732">Signal</keyword>
<evidence type="ECO:0000313" key="4">
    <source>
        <dbReference type="Proteomes" id="UP000520156"/>
    </source>
</evidence>
<dbReference type="RefSeq" id="WP_185683317.1">
    <property type="nucleotide sequence ID" value="NZ_JACLAU010000011.1"/>
</dbReference>
<dbReference type="Pfam" id="PF07589">
    <property type="entry name" value="PEP-CTERM"/>
    <property type="match status" value="1"/>
</dbReference>
<reference evidence="3 4" key="1">
    <citation type="submission" date="2020-08" db="EMBL/GenBank/DDBJ databases">
        <title>The genome sequence of Novosphingobium flavum 4Y4.</title>
        <authorList>
            <person name="Liu Y."/>
        </authorList>
    </citation>
    <scope>NUCLEOTIDE SEQUENCE [LARGE SCALE GENOMIC DNA]</scope>
    <source>
        <strain evidence="3 4">4Y4</strain>
    </source>
</reference>
<comment type="caution">
    <text evidence="3">The sequence shown here is derived from an EMBL/GenBank/DDBJ whole genome shotgun (WGS) entry which is preliminary data.</text>
</comment>
<dbReference type="EMBL" id="JACLAU010000011">
    <property type="protein sequence ID" value="MBC2651896.1"/>
    <property type="molecule type" value="Genomic_DNA"/>
</dbReference>
<feature type="domain" description="Ice-binding protein C-terminal" evidence="2">
    <location>
        <begin position="159"/>
        <end position="182"/>
    </location>
</feature>
<evidence type="ECO:0000313" key="3">
    <source>
        <dbReference type="EMBL" id="MBC2651896.1"/>
    </source>
</evidence>
<dbReference type="NCBIfam" id="TIGR02595">
    <property type="entry name" value="PEP_CTERM"/>
    <property type="match status" value="1"/>
</dbReference>
<dbReference type="Proteomes" id="UP000520156">
    <property type="component" value="Unassembled WGS sequence"/>
</dbReference>
<evidence type="ECO:0000256" key="1">
    <source>
        <dbReference type="SAM" id="SignalP"/>
    </source>
</evidence>
<dbReference type="AlphaFoldDB" id="A0A7X1F7P6"/>
<protein>
    <submittedName>
        <fullName evidence="3">PEP-CTERM sorting domain-containing protein</fullName>
    </submittedName>
</protein>
<keyword evidence="4" id="KW-1185">Reference proteome</keyword>
<proteinExistence type="predicted"/>
<feature type="signal peptide" evidence="1">
    <location>
        <begin position="1"/>
        <end position="22"/>
    </location>
</feature>
<sequence length="197" mass="20526">MKRLVAALAVGSALVMAPASQAATTVAASNTDTAADGSFTTTFSDANMPVGPGGLFTRTLDFTTLAGILGISIETIANYPGGPNDTDITRVWLSGGSLGVLDIFPTVFSMDTDEQYRLYPFPVDAGNYTLSIQGTPALENSGYSGQIVFSAGDIPNPSAVPEPATWLLLMTGLGMIGFALRRHRAHSGIAQVRVRLA</sequence>
<evidence type="ECO:0000259" key="2">
    <source>
        <dbReference type="Pfam" id="PF07589"/>
    </source>
</evidence>
<dbReference type="InterPro" id="IPR013424">
    <property type="entry name" value="Ice-binding_C"/>
</dbReference>
<feature type="chain" id="PRO_5031050653" evidence="1">
    <location>
        <begin position="23"/>
        <end position="197"/>
    </location>
</feature>
<accession>A0A7X1F7P6</accession>
<organism evidence="3 4">
    <name type="scientific">Novosphingobium aerophilum</name>
    <dbReference type="NCBI Taxonomy" id="2839843"/>
    <lineage>
        <taxon>Bacteria</taxon>
        <taxon>Pseudomonadati</taxon>
        <taxon>Pseudomonadota</taxon>
        <taxon>Alphaproteobacteria</taxon>
        <taxon>Sphingomonadales</taxon>
        <taxon>Sphingomonadaceae</taxon>
        <taxon>Novosphingobium</taxon>
    </lineage>
</organism>